<accession>A0A3L6SMT7</accession>
<dbReference type="PANTHER" id="PTHR33065">
    <property type="entry name" value="OS07G0486400 PROTEIN"/>
    <property type="match status" value="1"/>
</dbReference>
<comment type="caution">
    <text evidence="2">The sequence shown here is derived from an EMBL/GenBank/DDBJ whole genome shotgun (WGS) entry which is preliminary data.</text>
</comment>
<dbReference type="InterPro" id="IPR046533">
    <property type="entry name" value="DUF6598"/>
</dbReference>
<dbReference type="AlphaFoldDB" id="A0A3L6SMT7"/>
<dbReference type="Pfam" id="PF20241">
    <property type="entry name" value="DUF6598"/>
    <property type="match status" value="1"/>
</dbReference>
<protein>
    <recommendedName>
        <fullName evidence="1">DUF6598 domain-containing protein</fullName>
    </recommendedName>
</protein>
<dbReference type="EMBL" id="PQIB02000004">
    <property type="protein sequence ID" value="RLN22847.1"/>
    <property type="molecule type" value="Genomic_DNA"/>
</dbReference>
<gene>
    <name evidence="2" type="ORF">C2845_PM07G17450</name>
</gene>
<organism evidence="2 3">
    <name type="scientific">Panicum miliaceum</name>
    <name type="common">Proso millet</name>
    <name type="synonym">Broomcorn millet</name>
    <dbReference type="NCBI Taxonomy" id="4540"/>
    <lineage>
        <taxon>Eukaryota</taxon>
        <taxon>Viridiplantae</taxon>
        <taxon>Streptophyta</taxon>
        <taxon>Embryophyta</taxon>
        <taxon>Tracheophyta</taxon>
        <taxon>Spermatophyta</taxon>
        <taxon>Magnoliopsida</taxon>
        <taxon>Liliopsida</taxon>
        <taxon>Poales</taxon>
        <taxon>Poaceae</taxon>
        <taxon>PACMAD clade</taxon>
        <taxon>Panicoideae</taxon>
        <taxon>Panicodae</taxon>
        <taxon>Paniceae</taxon>
        <taxon>Panicinae</taxon>
        <taxon>Panicum</taxon>
        <taxon>Panicum sect. Panicum</taxon>
    </lineage>
</organism>
<dbReference type="Proteomes" id="UP000275267">
    <property type="component" value="Unassembled WGS sequence"/>
</dbReference>
<evidence type="ECO:0000259" key="1">
    <source>
        <dbReference type="Pfam" id="PF20241"/>
    </source>
</evidence>
<feature type="domain" description="DUF6598" evidence="1">
    <location>
        <begin position="122"/>
        <end position="350"/>
    </location>
</feature>
<proteinExistence type="predicted"/>
<dbReference type="PANTHER" id="PTHR33065:SF88">
    <property type="entry name" value="OS11G0104220 PROTEIN"/>
    <property type="match status" value="1"/>
</dbReference>
<keyword evidence="3" id="KW-1185">Reference proteome</keyword>
<name>A0A3L6SMT7_PANMI</name>
<evidence type="ECO:0000313" key="3">
    <source>
        <dbReference type="Proteomes" id="UP000275267"/>
    </source>
</evidence>
<evidence type="ECO:0000313" key="2">
    <source>
        <dbReference type="EMBL" id="RLN22847.1"/>
    </source>
</evidence>
<sequence>MDLVEARKQKRQRTVPSCHRLVDTEENMDDAVEEGDRCKDGNLGKPKDDLETMVLVTDAAADYDDEEIEGEYAVYCIRAASVTRAGLQDEIDWAVTQNKCSVPRTSLFTYFEEGEWSQTGILVQLVSVKIIEDAGKYLFGNILAVNYRKEFLSFYSRESNDCEIIDEKATVSLSRPYRIFQILDELDIYLDLSTKDSEDSEEKEIGRGVISWQGLEPRPGIFTDLVHGRDGVTKVTYAVINNAVEAVVGISITGRSVKNLRAKIVAINEMFEKVVLFDGILGDAFPEEESLPLRNPVLAVSKEEVQKLEIMVLLGDEKTGMIIRNATFIPKLRSCDTTGDIGSKYGTLRMKVEWSAVPYSPERYLKKLQDAKPQCLE</sequence>
<dbReference type="OrthoDB" id="10401975at2759"/>
<reference evidence="3" key="1">
    <citation type="journal article" date="2019" name="Nat. Commun.">
        <title>The genome of broomcorn millet.</title>
        <authorList>
            <person name="Zou C."/>
            <person name="Miki D."/>
            <person name="Li D."/>
            <person name="Tang Q."/>
            <person name="Xiao L."/>
            <person name="Rajput S."/>
            <person name="Deng P."/>
            <person name="Jia W."/>
            <person name="Huang R."/>
            <person name="Zhang M."/>
            <person name="Sun Y."/>
            <person name="Hu J."/>
            <person name="Fu X."/>
            <person name="Schnable P.S."/>
            <person name="Li F."/>
            <person name="Zhang H."/>
            <person name="Feng B."/>
            <person name="Zhu X."/>
            <person name="Liu R."/>
            <person name="Schnable J.C."/>
            <person name="Zhu J.-K."/>
            <person name="Zhang H."/>
        </authorList>
    </citation>
    <scope>NUCLEOTIDE SEQUENCE [LARGE SCALE GENOMIC DNA]</scope>
</reference>